<dbReference type="PROSITE" id="PS00134">
    <property type="entry name" value="TRYPSIN_HIS"/>
    <property type="match status" value="4"/>
</dbReference>
<feature type="domain" description="Peptidase S1" evidence="11">
    <location>
        <begin position="916"/>
        <end position="1160"/>
    </location>
</feature>
<feature type="domain" description="Peptidase S1" evidence="11">
    <location>
        <begin position="63"/>
        <end position="314"/>
    </location>
</feature>
<evidence type="ECO:0000313" key="14">
    <source>
        <dbReference type="Proteomes" id="UP000030765"/>
    </source>
</evidence>
<evidence type="ECO:0000313" key="13">
    <source>
        <dbReference type="EnsemblMetazoa" id="ASIC009812-PA"/>
    </source>
</evidence>
<dbReference type="GO" id="GO:0005576">
    <property type="term" value="C:extracellular region"/>
    <property type="evidence" value="ECO:0007669"/>
    <property type="project" value="UniProtKB-SubCell"/>
</dbReference>
<dbReference type="Gene3D" id="2.40.10.10">
    <property type="entry name" value="Trypsin-like serine proteases"/>
    <property type="match status" value="4"/>
</dbReference>
<sequence length="1186" mass="131775">MSSAQDRTRLSSLALLVIVVCSAGECREYQNVITVRQAAIFLSLTPVEIKYDVYNCTSEVKLIVGGEAANYGEFPHQAMLGFPQEDDPQKVEFLCGGTLISERHVLTAAHCFAEKNATVVRLGEYDTKLHTDHEVEIPIDGIRKHPHHRNSASYHDIALIRLKTPVKLSKHIRPACLWDSEHRNTTTVIATGFGLEDFTGKPSTVLRKVQLVEYPVEDCAEKFKFLRRFRHGINDGQMCVGSIGDNITDTCSGDSGGPLQVLNFAKSCTYHVVGITSTGNVCGVECNEYQNITLVSGRVAPLQLYSTPIVFTIHNCTHVEQLIVGGEPARHGEFPHHALLGYPKNGMEHDYEFPCGGSLISDQHVLTAAHCFKNKIPTVVRLGEYDTSQVSVDELQINIAGFILHPNYSNLKSYNDIALVKLAEKVEFTKFIRPACLWVTEHRNTPWYIATGFGQYIPYEGQTSKLLRKVKLQEFPTGDCTETYKNDKKLKEGVRDSQLCVGDTVEGRDTCEGDSGGPLHTVNTSKNCIYHVAGITSVGRSGCGIGIAKAIYTKVSYYIDWIEDNVWGAKCNEYQRITLASGRLFPLTIHSEPIRHEIHNCTNADQLIAGGEPARYGEFPHHALLGYPKNDSMGDYEFLCGGTLISDQHVLTAAHCFKFNSPTVVRLGEYDITQVSKDEAQINIAGFILHPKYSNLKAYHDIALVKLADKVEFTKFIRPACLWDKNVPNTSWYIATGFGMYDNIDIKQSSIMRKVKLRVFVHDACKKPYKHDMRLREGLHDSQLCVGDTVEGRDTCKGDSGGPLQMINTPNTCIFHVVGITSRGPKGCGVGKTKAIYTKVSYYIDWIEENVWGPNAENPGIYSSILKFPGGQRLAVRKCEEYQKITLVSGRLAPLTLHSSLIAHENHNCTNVDQLIVGGEPARYGEFPHHALLGYPKNDSTGDYEFDCGGTLISDQHVLTAAHCFKFDVPSVVRLGEYDTSQVSVDELQINIAGFILHPNYNNLKSYNDIALVKLAEKVEFTKFIRPACLWVTEQRNTPWYIATGFGQYIPYEGQTSKLLRKVKLQEFPTGDCNETYKNDKKLKEGIRDSQLCVGDTVEGRDTCAGDLGGPLHIVNTSKNCIFHVAGITSVGKLGCGIGIAKSIYTKVSYYIDWIEENVWGPNAENPGIYSSILKFPGGQRLAVTK</sequence>
<dbReference type="STRING" id="74873.A0A084VW04"/>
<dbReference type="GO" id="GO:0004252">
    <property type="term" value="F:serine-type endopeptidase activity"/>
    <property type="evidence" value="ECO:0007669"/>
    <property type="project" value="InterPro"/>
</dbReference>
<gene>
    <name evidence="12" type="ORF">ZHAS_00009812</name>
</gene>
<keyword evidence="14" id="KW-1185">Reference proteome</keyword>
<feature type="signal peptide" evidence="10">
    <location>
        <begin position="1"/>
        <end position="24"/>
    </location>
</feature>
<proteinExistence type="inferred from homology"/>
<dbReference type="InterPro" id="IPR018114">
    <property type="entry name" value="TRYPSIN_HIS"/>
</dbReference>
<comment type="subcellular location">
    <subcellularLocation>
        <location evidence="1">Secreted</location>
    </subcellularLocation>
</comment>
<feature type="domain" description="Peptidase S1" evidence="11">
    <location>
        <begin position="323"/>
        <end position="567"/>
    </location>
</feature>
<keyword evidence="7" id="KW-0325">Glycoprotein</keyword>
<keyword evidence="5" id="KW-0391">Immunity</keyword>
<protein>
    <recommendedName>
        <fullName evidence="11">Peptidase S1 domain-containing protein</fullName>
    </recommendedName>
</protein>
<keyword evidence="9" id="KW-0645">Protease</keyword>
<dbReference type="GO" id="GO:0006508">
    <property type="term" value="P:proteolysis"/>
    <property type="evidence" value="ECO:0007669"/>
    <property type="project" value="UniProtKB-KW"/>
</dbReference>
<dbReference type="AlphaFoldDB" id="A0A084VW04"/>
<evidence type="ECO:0000256" key="3">
    <source>
        <dbReference type="ARBA" id="ARBA00022588"/>
    </source>
</evidence>
<dbReference type="InterPro" id="IPR009003">
    <property type="entry name" value="Peptidase_S1_PA"/>
</dbReference>
<dbReference type="PROSITE" id="PS50240">
    <property type="entry name" value="TRYPSIN_DOM"/>
    <property type="match status" value="4"/>
</dbReference>
<dbReference type="OMA" id="VNTSKNC"/>
<reference evidence="12 14" key="1">
    <citation type="journal article" date="2014" name="BMC Genomics">
        <title>Genome sequence of Anopheles sinensis provides insight into genetics basis of mosquito competence for malaria parasites.</title>
        <authorList>
            <person name="Zhou D."/>
            <person name="Zhang D."/>
            <person name="Ding G."/>
            <person name="Shi L."/>
            <person name="Hou Q."/>
            <person name="Ye Y."/>
            <person name="Xu Y."/>
            <person name="Zhou H."/>
            <person name="Xiong C."/>
            <person name="Li S."/>
            <person name="Yu J."/>
            <person name="Hong S."/>
            <person name="Yu X."/>
            <person name="Zou P."/>
            <person name="Chen C."/>
            <person name="Chang X."/>
            <person name="Wang W."/>
            <person name="Lv Y."/>
            <person name="Sun Y."/>
            <person name="Ma L."/>
            <person name="Shen B."/>
            <person name="Zhu C."/>
        </authorList>
    </citation>
    <scope>NUCLEOTIDE SEQUENCE [LARGE SCALE GENOMIC DNA]</scope>
</reference>
<dbReference type="EnsemblMetazoa" id="ASIC009812-RA">
    <property type="protein sequence ID" value="ASIC009812-PA"/>
    <property type="gene ID" value="ASIC009812"/>
</dbReference>
<evidence type="ECO:0000256" key="2">
    <source>
        <dbReference type="ARBA" id="ARBA00022525"/>
    </source>
</evidence>
<evidence type="ECO:0000313" key="12">
    <source>
        <dbReference type="EMBL" id="KFB42148.1"/>
    </source>
</evidence>
<comment type="similarity">
    <text evidence="8">Belongs to the peptidase S1 family. CLIP subfamily.</text>
</comment>
<dbReference type="GO" id="GO:0045087">
    <property type="term" value="P:innate immune response"/>
    <property type="evidence" value="ECO:0007669"/>
    <property type="project" value="UniProtKB-KW"/>
</dbReference>
<dbReference type="SUPFAM" id="SSF50494">
    <property type="entry name" value="Trypsin-like serine proteases"/>
    <property type="match status" value="4"/>
</dbReference>
<dbReference type="InterPro" id="IPR043504">
    <property type="entry name" value="Peptidase_S1_PA_chymotrypsin"/>
</dbReference>
<dbReference type="Pfam" id="PF00089">
    <property type="entry name" value="Trypsin"/>
    <property type="match status" value="4"/>
</dbReference>
<dbReference type="Proteomes" id="UP000030765">
    <property type="component" value="Unassembled WGS sequence"/>
</dbReference>
<dbReference type="PANTHER" id="PTHR24256">
    <property type="entry name" value="TRYPTASE-RELATED"/>
    <property type="match status" value="1"/>
</dbReference>
<evidence type="ECO:0000256" key="10">
    <source>
        <dbReference type="SAM" id="SignalP"/>
    </source>
</evidence>
<dbReference type="OrthoDB" id="6339452at2759"/>
<reference evidence="13" key="2">
    <citation type="submission" date="2020-05" db="UniProtKB">
        <authorList>
            <consortium name="EnsemblMetazoa"/>
        </authorList>
    </citation>
    <scope>IDENTIFICATION</scope>
</reference>
<dbReference type="VEuPathDB" id="VectorBase:ASIS017382"/>
<dbReference type="SMART" id="SM00020">
    <property type="entry name" value="Tryp_SPc"/>
    <property type="match status" value="4"/>
</dbReference>
<organism evidence="12">
    <name type="scientific">Anopheles sinensis</name>
    <name type="common">Mosquito</name>
    <dbReference type="NCBI Taxonomy" id="74873"/>
    <lineage>
        <taxon>Eukaryota</taxon>
        <taxon>Metazoa</taxon>
        <taxon>Ecdysozoa</taxon>
        <taxon>Arthropoda</taxon>
        <taxon>Hexapoda</taxon>
        <taxon>Insecta</taxon>
        <taxon>Pterygota</taxon>
        <taxon>Neoptera</taxon>
        <taxon>Endopterygota</taxon>
        <taxon>Diptera</taxon>
        <taxon>Nematocera</taxon>
        <taxon>Culicoidea</taxon>
        <taxon>Culicidae</taxon>
        <taxon>Anophelinae</taxon>
        <taxon>Anopheles</taxon>
    </lineage>
</organism>
<keyword evidence="2" id="KW-0964">Secreted</keyword>
<keyword evidence="9" id="KW-0378">Hydrolase</keyword>
<accession>A0A084VW04</accession>
<dbReference type="PRINTS" id="PR00722">
    <property type="entry name" value="CHYMOTRYPSIN"/>
</dbReference>
<evidence type="ECO:0000256" key="4">
    <source>
        <dbReference type="ARBA" id="ARBA00022729"/>
    </source>
</evidence>
<feature type="domain" description="Peptidase S1" evidence="11">
    <location>
        <begin position="608"/>
        <end position="852"/>
    </location>
</feature>
<dbReference type="VEuPathDB" id="VectorBase:ASIC009812"/>
<dbReference type="InterPro" id="IPR001314">
    <property type="entry name" value="Peptidase_S1A"/>
</dbReference>
<evidence type="ECO:0000256" key="5">
    <source>
        <dbReference type="ARBA" id="ARBA00022859"/>
    </source>
</evidence>
<dbReference type="InterPro" id="IPR033116">
    <property type="entry name" value="TRYPSIN_SER"/>
</dbReference>
<dbReference type="PROSITE" id="PS00135">
    <property type="entry name" value="TRYPSIN_SER"/>
    <property type="match status" value="3"/>
</dbReference>
<evidence type="ECO:0000256" key="7">
    <source>
        <dbReference type="ARBA" id="ARBA00023180"/>
    </source>
</evidence>
<dbReference type="InterPro" id="IPR001254">
    <property type="entry name" value="Trypsin_dom"/>
</dbReference>
<dbReference type="EMBL" id="KE525164">
    <property type="protein sequence ID" value="KFB42148.1"/>
    <property type="molecule type" value="Genomic_DNA"/>
</dbReference>
<keyword evidence="6" id="KW-1015">Disulfide bond</keyword>
<name>A0A084VW04_ANOSI</name>
<evidence type="ECO:0000256" key="6">
    <source>
        <dbReference type="ARBA" id="ARBA00023157"/>
    </source>
</evidence>
<evidence type="ECO:0000256" key="1">
    <source>
        <dbReference type="ARBA" id="ARBA00004613"/>
    </source>
</evidence>
<feature type="chain" id="PRO_5001784113" description="Peptidase S1 domain-containing protein" evidence="10">
    <location>
        <begin position="25"/>
        <end position="1186"/>
    </location>
</feature>
<keyword evidence="3" id="KW-0399">Innate immunity</keyword>
<evidence type="ECO:0000259" key="11">
    <source>
        <dbReference type="PROSITE" id="PS50240"/>
    </source>
</evidence>
<dbReference type="FunFam" id="2.40.10.10:FF:000028">
    <property type="entry name" value="Serine protease easter"/>
    <property type="match status" value="4"/>
</dbReference>
<dbReference type="CDD" id="cd00190">
    <property type="entry name" value="Tryp_SPc"/>
    <property type="match status" value="4"/>
</dbReference>
<evidence type="ECO:0000256" key="9">
    <source>
        <dbReference type="RuleBase" id="RU363034"/>
    </source>
</evidence>
<dbReference type="EMBL" id="ATLV01017365">
    <property type="status" value="NOT_ANNOTATED_CDS"/>
    <property type="molecule type" value="Genomic_DNA"/>
</dbReference>
<evidence type="ECO:0000256" key="8">
    <source>
        <dbReference type="ARBA" id="ARBA00024195"/>
    </source>
</evidence>
<keyword evidence="4 10" id="KW-0732">Signal</keyword>
<dbReference type="InterPro" id="IPR051487">
    <property type="entry name" value="Ser/Thr_Proteases_Immune/Dev"/>
</dbReference>
<keyword evidence="9" id="KW-0720">Serine protease</keyword>